<dbReference type="EMBL" id="MH576973">
    <property type="protein sequence ID" value="AXH67855.1"/>
    <property type="molecule type" value="Genomic_DNA"/>
</dbReference>
<accession>A0A345MBI4</accession>
<sequence length="54" mass="6518">MQSAVSARRKRRASDPLFYLTRHERREYARAVAKRKLSEADDAYYQRLNDMLTR</sequence>
<dbReference type="RefSeq" id="YP_010013279.1">
    <property type="nucleotide sequence ID" value="NC_053510.1"/>
</dbReference>
<keyword evidence="2" id="KW-1185">Reference proteome</keyword>
<proteinExistence type="predicted"/>
<name>A0A345MBI4_9CAUD</name>
<evidence type="ECO:0000313" key="1">
    <source>
        <dbReference type="EMBL" id="AXH67855.1"/>
    </source>
</evidence>
<gene>
    <name evidence="1" type="primary">49</name>
    <name evidence="1" type="ORF">SEA_BROMDEN_49</name>
</gene>
<evidence type="ECO:0000313" key="2">
    <source>
        <dbReference type="Proteomes" id="UP000258832"/>
    </source>
</evidence>
<protein>
    <submittedName>
        <fullName evidence="1">Uncharacterized protein</fullName>
    </submittedName>
</protein>
<dbReference type="GeneID" id="63209862"/>
<reference evidence="2" key="1">
    <citation type="submission" date="2018-07" db="EMBL/GenBank/DDBJ databases">
        <authorList>
            <person name="Quirk P.G."/>
            <person name="Krulwich T.A."/>
        </authorList>
    </citation>
    <scope>NUCLEOTIDE SEQUENCE [LARGE SCALE GENOMIC DNA]</scope>
</reference>
<organism evidence="1 2">
    <name type="scientific">Mycobacterium phage Bromden</name>
    <dbReference type="NCBI Taxonomy" id="2283252"/>
    <lineage>
        <taxon>Viruses</taxon>
        <taxon>Duplodnaviria</taxon>
        <taxon>Heunggongvirae</taxon>
        <taxon>Uroviricota</taxon>
        <taxon>Caudoviricetes</taxon>
        <taxon>Vilmaviridae</taxon>
        <taxon>Lclasvirinae</taxon>
        <taxon>Bromdenvirus</taxon>
        <taxon>Bromdenvirus bromden</taxon>
    </lineage>
</organism>
<dbReference type="Proteomes" id="UP000258832">
    <property type="component" value="Segment"/>
</dbReference>
<dbReference type="KEGG" id="vg:63209862"/>